<evidence type="ECO:0000259" key="8">
    <source>
        <dbReference type="PROSITE" id="PS50109"/>
    </source>
</evidence>
<evidence type="ECO:0000256" key="5">
    <source>
        <dbReference type="ARBA" id="ARBA00022777"/>
    </source>
</evidence>
<keyword evidence="3 6" id="KW-0597">Phosphoprotein</keyword>
<dbReference type="InterPro" id="IPR011006">
    <property type="entry name" value="CheY-like_superfamily"/>
</dbReference>
<accession>A0A9W4SEU2</accession>
<dbReference type="CDD" id="cd17546">
    <property type="entry name" value="REC_hyHK_CKI1_RcsC-like"/>
    <property type="match status" value="1"/>
</dbReference>
<evidence type="ECO:0000256" key="4">
    <source>
        <dbReference type="ARBA" id="ARBA00022679"/>
    </source>
</evidence>
<feature type="modified residue" description="4-aspartylphosphate" evidence="6">
    <location>
        <position position="823"/>
    </location>
</feature>
<dbReference type="Gene3D" id="3.40.50.2300">
    <property type="match status" value="1"/>
</dbReference>
<sequence length="1015" mass="114033">HKSQEHMIQVDHAMNSFYSDILENSSPTLVTNVNGRILYVNRPALCLLERYRPFKKQNSNNVNDNPDPNTFKGRHYTSILEPLDLYEDTSLRNHLMNNVQILSKRTYVCRTIKCRTFLSKRPIMLELSTRTCMLPGFSNTDKYGMEEKKITIHPSPTENDKGYSRNSSNTKNSILERSGINCQKVDDNNKLYQEDLLNKTNLTDSRVVDSVLVPESVKNMILISTIRDVTDSKFQEFVLNVADNRISITYDVTGIITEISRSCKSIFGFETDELLGTDGYSYIHPDDTTDVRTYHTKCTVENYNTNLQRQTFRHRKKDGSYCLLEIWSQGFQPDGSLSFIGFDITDASDHLVDNRTLIRNLLPKDVEGESYEKEANNFVSFICHELRNPLNGIIGFTTLILDTELSRIQREYAEAISTISSYMCNIINQSLDLCQTQSHGTTSSDIGPLRLNEVIDFGFLTVTALAKTKEIDLKLVDHLPLPTAGQKNQINNGATGIENLSHVKKIENKWYGDEDTVRKILLNYLTNAIKHTGGEVIVYLEVASDKLPDGKEGFMARCSVEDNGPGIPQKDLKRLFLPYSKLVSSFGEMKNLNQGNIDGSKSPNHQQSHRCSGLGLSICKELADKMGGKVGVESVLGKGSTFWFTFPVYTGVPEVVEDDSDTGASFSEETGSGNEGSDKGIFIGDALWKKAHSFQDESKDDVSEYGQENLSKRHWIPFDNVISINSPSSISSARNSIYSSTSANYSNSRPSSTSTNASERINFGSQRKHKKPTKVLMVEDNEINQQVAIKYLEKMGEEVTVAANGIEALEKMKYENFDILFVDLQMPIMDGYALTRQIREAEREACQCESQDYEFQSISSHDASTPPLTPPGSSSVSKSSFHINTQISNESSSCSHSNLHAKSRKPHCLVSSSLKHRYHKHIPIVACTGNVLGKEKDRCIQHGMDRFLSKPYRIEEMRSCIEDLVESDDEASADDGDFINHKNESNGGSYNFKLQINHNDRGYEKSNGQLSMALI</sequence>
<dbReference type="Pfam" id="PF00512">
    <property type="entry name" value="HisKA"/>
    <property type="match status" value="1"/>
</dbReference>
<reference evidence="11" key="1">
    <citation type="submission" date="2022-08" db="EMBL/GenBank/DDBJ databases">
        <authorList>
            <person name="Kallberg Y."/>
            <person name="Tangrot J."/>
            <person name="Rosling A."/>
        </authorList>
    </citation>
    <scope>NUCLEOTIDE SEQUENCE</scope>
    <source>
        <strain evidence="11">Wild A</strain>
    </source>
</reference>
<dbReference type="SMART" id="SM00387">
    <property type="entry name" value="HATPase_c"/>
    <property type="match status" value="1"/>
</dbReference>
<evidence type="ECO:0000256" key="6">
    <source>
        <dbReference type="PROSITE-ProRule" id="PRU00169"/>
    </source>
</evidence>
<dbReference type="InterPro" id="IPR036890">
    <property type="entry name" value="HATPase_C_sf"/>
</dbReference>
<dbReference type="NCBIfam" id="TIGR00229">
    <property type="entry name" value="sensory_box"/>
    <property type="match status" value="1"/>
</dbReference>
<dbReference type="Gene3D" id="1.10.287.130">
    <property type="match status" value="1"/>
</dbReference>
<dbReference type="OrthoDB" id="60033at2759"/>
<dbReference type="EMBL" id="CAMKVN010000296">
    <property type="protein sequence ID" value="CAI2166349.1"/>
    <property type="molecule type" value="Genomic_DNA"/>
</dbReference>
<dbReference type="PROSITE" id="PS50110">
    <property type="entry name" value="RESPONSE_REGULATORY"/>
    <property type="match status" value="1"/>
</dbReference>
<feature type="region of interest" description="Disordered" evidence="7">
    <location>
        <begin position="859"/>
        <end position="880"/>
    </location>
</feature>
<dbReference type="Gene3D" id="3.30.565.10">
    <property type="entry name" value="Histidine kinase-like ATPase, C-terminal domain"/>
    <property type="match status" value="1"/>
</dbReference>
<dbReference type="InterPro" id="IPR000014">
    <property type="entry name" value="PAS"/>
</dbReference>
<dbReference type="PROSITE" id="PS50109">
    <property type="entry name" value="HIS_KIN"/>
    <property type="match status" value="1"/>
</dbReference>
<dbReference type="SMART" id="SM00448">
    <property type="entry name" value="REC"/>
    <property type="match status" value="1"/>
</dbReference>
<dbReference type="SUPFAM" id="SSF55874">
    <property type="entry name" value="ATPase domain of HSP90 chaperone/DNA topoisomerase II/histidine kinase"/>
    <property type="match status" value="1"/>
</dbReference>
<dbReference type="Pfam" id="PF02518">
    <property type="entry name" value="HATPase_c"/>
    <property type="match status" value="1"/>
</dbReference>
<evidence type="ECO:0000313" key="12">
    <source>
        <dbReference type="Proteomes" id="UP001153678"/>
    </source>
</evidence>
<feature type="domain" description="Response regulatory" evidence="9">
    <location>
        <begin position="774"/>
        <end position="965"/>
    </location>
</feature>
<proteinExistence type="predicted"/>
<dbReference type="SUPFAM" id="SSF52172">
    <property type="entry name" value="CheY-like"/>
    <property type="match status" value="2"/>
</dbReference>
<dbReference type="InterPro" id="IPR035965">
    <property type="entry name" value="PAS-like_dom_sf"/>
</dbReference>
<feature type="domain" description="PAS" evidence="10">
    <location>
        <begin position="248"/>
        <end position="303"/>
    </location>
</feature>
<dbReference type="SMART" id="SM00091">
    <property type="entry name" value="PAS"/>
    <property type="match status" value="2"/>
</dbReference>
<feature type="region of interest" description="Disordered" evidence="7">
    <location>
        <begin position="659"/>
        <end position="678"/>
    </location>
</feature>
<dbReference type="PANTHER" id="PTHR43047">
    <property type="entry name" value="TWO-COMPONENT HISTIDINE PROTEIN KINASE"/>
    <property type="match status" value="1"/>
</dbReference>
<dbReference type="InterPro" id="IPR036097">
    <property type="entry name" value="HisK_dim/P_sf"/>
</dbReference>
<dbReference type="AlphaFoldDB" id="A0A9W4SEU2"/>
<gene>
    <name evidence="11" type="ORF">FWILDA_LOCUS2529</name>
</gene>
<feature type="domain" description="Histidine kinase" evidence="8">
    <location>
        <begin position="381"/>
        <end position="650"/>
    </location>
</feature>
<keyword evidence="12" id="KW-1185">Reference proteome</keyword>
<dbReference type="Pfam" id="PF08447">
    <property type="entry name" value="PAS_3"/>
    <property type="match status" value="1"/>
</dbReference>
<dbReference type="PRINTS" id="PR00344">
    <property type="entry name" value="BCTRLSENSOR"/>
</dbReference>
<dbReference type="SUPFAM" id="SSF55785">
    <property type="entry name" value="PYP-like sensor domain (PAS domain)"/>
    <property type="match status" value="1"/>
</dbReference>
<dbReference type="InterPro" id="IPR003594">
    <property type="entry name" value="HATPase_dom"/>
</dbReference>
<dbReference type="GO" id="GO:0000155">
    <property type="term" value="F:phosphorelay sensor kinase activity"/>
    <property type="evidence" value="ECO:0007669"/>
    <property type="project" value="InterPro"/>
</dbReference>
<dbReference type="PROSITE" id="PS50112">
    <property type="entry name" value="PAS"/>
    <property type="match status" value="1"/>
</dbReference>
<dbReference type="GO" id="GO:0005886">
    <property type="term" value="C:plasma membrane"/>
    <property type="evidence" value="ECO:0007669"/>
    <property type="project" value="TreeGrafter"/>
</dbReference>
<dbReference type="InterPro" id="IPR001789">
    <property type="entry name" value="Sig_transdc_resp-reg_receiver"/>
</dbReference>
<organism evidence="11 12">
    <name type="scientific">Funneliformis geosporum</name>
    <dbReference type="NCBI Taxonomy" id="1117311"/>
    <lineage>
        <taxon>Eukaryota</taxon>
        <taxon>Fungi</taxon>
        <taxon>Fungi incertae sedis</taxon>
        <taxon>Mucoromycota</taxon>
        <taxon>Glomeromycotina</taxon>
        <taxon>Glomeromycetes</taxon>
        <taxon>Glomerales</taxon>
        <taxon>Glomeraceae</taxon>
        <taxon>Funneliformis</taxon>
    </lineage>
</organism>
<protein>
    <recommendedName>
        <fullName evidence="2">histidine kinase</fullName>
        <ecNumber evidence="2">2.7.13.3</ecNumber>
    </recommendedName>
</protein>
<dbReference type="SMART" id="SM00388">
    <property type="entry name" value="HisKA"/>
    <property type="match status" value="1"/>
</dbReference>
<dbReference type="GO" id="GO:0009927">
    <property type="term" value="F:histidine phosphotransfer kinase activity"/>
    <property type="evidence" value="ECO:0007669"/>
    <property type="project" value="TreeGrafter"/>
</dbReference>
<feature type="non-terminal residue" evidence="11">
    <location>
        <position position="1015"/>
    </location>
</feature>
<evidence type="ECO:0000313" key="11">
    <source>
        <dbReference type="EMBL" id="CAI2166349.1"/>
    </source>
</evidence>
<keyword evidence="5" id="KW-0418">Kinase</keyword>
<dbReference type="Pfam" id="PF00072">
    <property type="entry name" value="Response_reg"/>
    <property type="match status" value="1"/>
</dbReference>
<feature type="compositionally biased region" description="Polar residues" evidence="7">
    <location>
        <begin position="662"/>
        <end position="672"/>
    </location>
</feature>
<evidence type="ECO:0000256" key="3">
    <source>
        <dbReference type="ARBA" id="ARBA00022553"/>
    </source>
</evidence>
<comment type="catalytic activity">
    <reaction evidence="1">
        <text>ATP + protein L-histidine = ADP + protein N-phospho-L-histidine.</text>
        <dbReference type="EC" id="2.7.13.3"/>
    </reaction>
</comment>
<feature type="region of interest" description="Disordered" evidence="7">
    <location>
        <begin position="151"/>
        <end position="171"/>
    </location>
</feature>
<dbReference type="InterPro" id="IPR004358">
    <property type="entry name" value="Sig_transdc_His_kin-like_C"/>
</dbReference>
<dbReference type="CDD" id="cd00082">
    <property type="entry name" value="HisKA"/>
    <property type="match status" value="1"/>
</dbReference>
<comment type="caution">
    <text evidence="11">The sequence shown here is derived from an EMBL/GenBank/DDBJ whole genome shotgun (WGS) entry which is preliminary data.</text>
</comment>
<dbReference type="CDD" id="cd00130">
    <property type="entry name" value="PAS"/>
    <property type="match status" value="1"/>
</dbReference>
<keyword evidence="4" id="KW-0808">Transferase</keyword>
<evidence type="ECO:0000256" key="2">
    <source>
        <dbReference type="ARBA" id="ARBA00012438"/>
    </source>
</evidence>
<dbReference type="InterPro" id="IPR013655">
    <property type="entry name" value="PAS_fold_3"/>
</dbReference>
<dbReference type="InterPro" id="IPR005467">
    <property type="entry name" value="His_kinase_dom"/>
</dbReference>
<evidence type="ECO:0000256" key="1">
    <source>
        <dbReference type="ARBA" id="ARBA00000085"/>
    </source>
</evidence>
<feature type="compositionally biased region" description="Low complexity" evidence="7">
    <location>
        <begin position="871"/>
        <end position="880"/>
    </location>
</feature>
<evidence type="ECO:0000259" key="10">
    <source>
        <dbReference type="PROSITE" id="PS50112"/>
    </source>
</evidence>
<dbReference type="PANTHER" id="PTHR43047:SF72">
    <property type="entry name" value="OSMOSENSING HISTIDINE PROTEIN KINASE SLN1"/>
    <property type="match status" value="1"/>
</dbReference>
<name>A0A9W4SEU2_9GLOM</name>
<dbReference type="SUPFAM" id="SSF47384">
    <property type="entry name" value="Homodimeric domain of signal transducing histidine kinase"/>
    <property type="match status" value="1"/>
</dbReference>
<evidence type="ECO:0000256" key="7">
    <source>
        <dbReference type="SAM" id="MobiDB-lite"/>
    </source>
</evidence>
<dbReference type="EC" id="2.7.13.3" evidence="2"/>
<evidence type="ECO:0000259" key="9">
    <source>
        <dbReference type="PROSITE" id="PS50110"/>
    </source>
</evidence>
<dbReference type="Gene3D" id="3.30.450.20">
    <property type="entry name" value="PAS domain"/>
    <property type="match status" value="1"/>
</dbReference>
<dbReference type="InterPro" id="IPR003661">
    <property type="entry name" value="HisK_dim/P_dom"/>
</dbReference>
<dbReference type="Proteomes" id="UP001153678">
    <property type="component" value="Unassembled WGS sequence"/>
</dbReference>